<keyword evidence="6" id="KW-0285">Flavoprotein</keyword>
<dbReference type="InterPro" id="IPR018247">
    <property type="entry name" value="EF_Hand_1_Ca_BS"/>
</dbReference>
<dbReference type="GO" id="GO:0004657">
    <property type="term" value="F:proline dehydrogenase activity"/>
    <property type="evidence" value="ECO:0007669"/>
    <property type="project" value="UniProtKB-EC"/>
</dbReference>
<keyword evidence="6" id="KW-0274">FAD</keyword>
<evidence type="ECO:0000259" key="7">
    <source>
        <dbReference type="PROSITE" id="PS50222"/>
    </source>
</evidence>
<dbReference type="PANTHER" id="PTHR13914:SF0">
    <property type="entry name" value="PROLINE DEHYDROGENASE 1, MITOCHONDRIAL"/>
    <property type="match status" value="1"/>
</dbReference>
<organism evidence="8 9">
    <name type="scientific">Acrobeloides nanus</name>
    <dbReference type="NCBI Taxonomy" id="290746"/>
    <lineage>
        <taxon>Eukaryota</taxon>
        <taxon>Metazoa</taxon>
        <taxon>Ecdysozoa</taxon>
        <taxon>Nematoda</taxon>
        <taxon>Chromadorea</taxon>
        <taxon>Rhabditida</taxon>
        <taxon>Tylenchina</taxon>
        <taxon>Cephalobomorpha</taxon>
        <taxon>Cephaloboidea</taxon>
        <taxon>Cephalobidae</taxon>
        <taxon>Acrobeloides</taxon>
    </lineage>
</organism>
<dbReference type="GO" id="GO:0005509">
    <property type="term" value="F:calcium ion binding"/>
    <property type="evidence" value="ECO:0007669"/>
    <property type="project" value="InterPro"/>
</dbReference>
<dbReference type="SUPFAM" id="SSF51730">
    <property type="entry name" value="FAD-linked oxidoreductase"/>
    <property type="match status" value="1"/>
</dbReference>
<sequence>MLSKRVIKSASTIRIASTHRSASSTNESEKCFIRLDKSFNNTEQAFKCKTNADLLRSLVVFQLCSNNFLVQNNDKILHIVRKLLGQKLFEKVLRGTFYGHFVAGATRSEVRSVVDKMKDYNVQSLIGKNIEADLSYIEDKNAKKKAPKPIAEMEKESDKNAAILCDSLDDVSEVSYGDGFTAIKLTALGRPELLLKLSDFINEYRGLFKVLTDTKTNSLVGKTLNYDDFLGKIQNKIDHGKAKDLFQLVDKDGDQVVDLHDWDELINLQLELNPVLNTKQGDKLLTHVLTKDEIKEFSNMKQRIEHIANHANRKQVRVIIDAEQTYFQPAISRFATDLMEKYNKGRAQILNTYQAYLKNTYNWKRAAQFGYEDPVNPTYEATTDSYHRCLLRILDELDNRGAEHVSLLIAGHNEDTVRFAVQQLKDRGIDPNSRNVCFGQLYGMCDHITFCLGQAGYRVYKYIPYGPVDEVIPYLSRRAVENGAIFEKLSKERGLLWKELKRRFTQGGNSSGAVPNIV</sequence>
<dbReference type="InterPro" id="IPR015659">
    <property type="entry name" value="Proline_oxidase"/>
</dbReference>
<dbReference type="GO" id="GO:0005739">
    <property type="term" value="C:mitochondrion"/>
    <property type="evidence" value="ECO:0007669"/>
    <property type="project" value="TreeGrafter"/>
</dbReference>
<dbReference type="WBParaSite" id="ACRNAN_scaffold1655.g31171.t1">
    <property type="protein sequence ID" value="ACRNAN_scaffold1655.g31171.t1"/>
    <property type="gene ID" value="ACRNAN_scaffold1655.g31171"/>
</dbReference>
<comment type="catalytic activity">
    <reaction evidence="6">
        <text>L-proline + a quinone = (S)-1-pyrroline-5-carboxylate + a quinol + H(+)</text>
        <dbReference type="Rhea" id="RHEA:23784"/>
        <dbReference type="ChEBI" id="CHEBI:15378"/>
        <dbReference type="ChEBI" id="CHEBI:17388"/>
        <dbReference type="ChEBI" id="CHEBI:24646"/>
        <dbReference type="ChEBI" id="CHEBI:60039"/>
        <dbReference type="ChEBI" id="CHEBI:132124"/>
        <dbReference type="EC" id="1.5.5.2"/>
    </reaction>
</comment>
<dbReference type="GO" id="GO:0010133">
    <property type="term" value="P:L-proline catabolic process to L-glutamate"/>
    <property type="evidence" value="ECO:0007669"/>
    <property type="project" value="TreeGrafter"/>
</dbReference>
<evidence type="ECO:0000256" key="2">
    <source>
        <dbReference type="ARBA" id="ARBA00005869"/>
    </source>
</evidence>
<name>A0A914D014_9BILA</name>
<dbReference type="Proteomes" id="UP000887540">
    <property type="component" value="Unplaced"/>
</dbReference>
<accession>A0A914D014</accession>
<protein>
    <recommendedName>
        <fullName evidence="6">Proline dehydrogenase</fullName>
        <ecNumber evidence="6">1.5.5.2</ecNumber>
    </recommendedName>
</protein>
<evidence type="ECO:0000256" key="3">
    <source>
        <dbReference type="ARBA" id="ARBA00022837"/>
    </source>
</evidence>
<evidence type="ECO:0000256" key="5">
    <source>
        <dbReference type="ARBA" id="ARBA00023062"/>
    </source>
</evidence>
<evidence type="ECO:0000313" key="8">
    <source>
        <dbReference type="Proteomes" id="UP000887540"/>
    </source>
</evidence>
<dbReference type="InterPro" id="IPR011992">
    <property type="entry name" value="EF-hand-dom_pair"/>
</dbReference>
<comment type="cofactor">
    <cofactor evidence="6">
        <name>FAD</name>
        <dbReference type="ChEBI" id="CHEBI:57692"/>
    </cofactor>
</comment>
<dbReference type="GO" id="GO:0071949">
    <property type="term" value="F:FAD binding"/>
    <property type="evidence" value="ECO:0007669"/>
    <property type="project" value="TreeGrafter"/>
</dbReference>
<keyword evidence="4 6" id="KW-0560">Oxidoreductase</keyword>
<dbReference type="PANTHER" id="PTHR13914">
    <property type="entry name" value="PROLINE OXIDASE"/>
    <property type="match status" value="1"/>
</dbReference>
<dbReference type="EC" id="1.5.5.2" evidence="6"/>
<dbReference type="Gene3D" id="3.20.20.220">
    <property type="match status" value="3"/>
</dbReference>
<evidence type="ECO:0000256" key="1">
    <source>
        <dbReference type="ARBA" id="ARBA00004739"/>
    </source>
</evidence>
<dbReference type="Pfam" id="PF01619">
    <property type="entry name" value="Pro_dh"/>
    <property type="match status" value="2"/>
</dbReference>
<proteinExistence type="inferred from homology"/>
<comment type="similarity">
    <text evidence="2 6">Belongs to the proline oxidase family.</text>
</comment>
<comment type="function">
    <text evidence="6">Converts proline to delta-1-pyrroline-5-carboxylate.</text>
</comment>
<keyword evidence="5 6" id="KW-0642">Proline metabolism</keyword>
<feature type="domain" description="EF-hand" evidence="7">
    <location>
        <begin position="237"/>
        <end position="272"/>
    </location>
</feature>
<reference evidence="9" key="1">
    <citation type="submission" date="2022-11" db="UniProtKB">
        <authorList>
            <consortium name="WormBaseParasite"/>
        </authorList>
    </citation>
    <scope>IDENTIFICATION</scope>
</reference>
<keyword evidence="3" id="KW-0106">Calcium</keyword>
<dbReference type="InterPro" id="IPR002048">
    <property type="entry name" value="EF_hand_dom"/>
</dbReference>
<dbReference type="AlphaFoldDB" id="A0A914D014"/>
<keyword evidence="8" id="KW-1185">Reference proteome</keyword>
<dbReference type="SUPFAM" id="SSF47473">
    <property type="entry name" value="EF-hand"/>
    <property type="match status" value="1"/>
</dbReference>
<dbReference type="InterPro" id="IPR002872">
    <property type="entry name" value="Proline_DH_dom"/>
</dbReference>
<dbReference type="PROSITE" id="PS50222">
    <property type="entry name" value="EF_HAND_2"/>
    <property type="match status" value="1"/>
</dbReference>
<evidence type="ECO:0000256" key="6">
    <source>
        <dbReference type="RuleBase" id="RU364054"/>
    </source>
</evidence>
<evidence type="ECO:0000313" key="9">
    <source>
        <dbReference type="WBParaSite" id="ACRNAN_scaffold1655.g31171.t1"/>
    </source>
</evidence>
<dbReference type="InterPro" id="IPR029041">
    <property type="entry name" value="FAD-linked_oxidoreductase-like"/>
</dbReference>
<dbReference type="PROSITE" id="PS00018">
    <property type="entry name" value="EF_HAND_1"/>
    <property type="match status" value="1"/>
</dbReference>
<comment type="pathway">
    <text evidence="1">Amino-acid degradation; L-proline degradation into L-glutamate; L-glutamate from L-proline: step 1/2.</text>
</comment>
<evidence type="ECO:0000256" key="4">
    <source>
        <dbReference type="ARBA" id="ARBA00023002"/>
    </source>
</evidence>